<dbReference type="Proteomes" id="UP000608024">
    <property type="component" value="Unassembled WGS sequence"/>
</dbReference>
<dbReference type="InterPro" id="IPR009075">
    <property type="entry name" value="AcylCo_DH/oxidase_C"/>
</dbReference>
<dbReference type="Gene3D" id="1.10.540.10">
    <property type="entry name" value="Acyl-CoA dehydrogenase/oxidase, N-terminal domain"/>
    <property type="match status" value="1"/>
</dbReference>
<organism evidence="10 11">
    <name type="scientific">Streptomyces longispororuber</name>
    <dbReference type="NCBI Taxonomy" id="68230"/>
    <lineage>
        <taxon>Bacteria</taxon>
        <taxon>Bacillati</taxon>
        <taxon>Actinomycetota</taxon>
        <taxon>Actinomycetes</taxon>
        <taxon>Kitasatosporales</taxon>
        <taxon>Streptomycetaceae</taxon>
        <taxon>Streptomyces</taxon>
    </lineage>
</organism>
<evidence type="ECO:0000259" key="7">
    <source>
        <dbReference type="Pfam" id="PF00441"/>
    </source>
</evidence>
<evidence type="ECO:0000313" key="11">
    <source>
        <dbReference type="Proteomes" id="UP000608024"/>
    </source>
</evidence>
<dbReference type="GO" id="GO:0003995">
    <property type="term" value="F:acyl-CoA dehydrogenase activity"/>
    <property type="evidence" value="ECO:0007669"/>
    <property type="project" value="TreeGrafter"/>
</dbReference>
<keyword evidence="3 6" id="KW-0285">Flavoprotein</keyword>
<dbReference type="InterPro" id="IPR037069">
    <property type="entry name" value="AcylCoA_DH/ox_N_sf"/>
</dbReference>
<dbReference type="SUPFAM" id="SSF56645">
    <property type="entry name" value="Acyl-CoA dehydrogenase NM domain-like"/>
    <property type="match status" value="1"/>
</dbReference>
<dbReference type="PANTHER" id="PTHR48083:SF1">
    <property type="entry name" value="DEHYDROGENASE, PUTATIVE (AFU_ORTHOLOGUE AFUA_7G06510)-RELATED"/>
    <property type="match status" value="1"/>
</dbReference>
<reference evidence="10" key="2">
    <citation type="submission" date="2020-09" db="EMBL/GenBank/DDBJ databases">
        <authorList>
            <person name="Sun Q."/>
            <person name="Ohkuma M."/>
        </authorList>
    </citation>
    <scope>NUCLEOTIDE SEQUENCE</scope>
    <source>
        <strain evidence="10">JCM 4784</strain>
    </source>
</reference>
<feature type="domain" description="Acyl-CoA oxidase/dehydrogenase middle" evidence="8">
    <location>
        <begin position="125"/>
        <end position="222"/>
    </location>
</feature>
<dbReference type="Pfam" id="PF00441">
    <property type="entry name" value="Acyl-CoA_dh_1"/>
    <property type="match status" value="1"/>
</dbReference>
<dbReference type="InterPro" id="IPR009100">
    <property type="entry name" value="AcylCoA_DH/oxidase_NM_dom_sf"/>
</dbReference>
<evidence type="ECO:0000256" key="6">
    <source>
        <dbReference type="RuleBase" id="RU362125"/>
    </source>
</evidence>
<keyword evidence="4 6" id="KW-0274">FAD</keyword>
<dbReference type="Gene3D" id="1.20.140.10">
    <property type="entry name" value="Butyryl-CoA Dehydrogenase, subunit A, domain 3"/>
    <property type="match status" value="1"/>
</dbReference>
<evidence type="ECO:0000313" key="10">
    <source>
        <dbReference type="EMBL" id="GHE87846.1"/>
    </source>
</evidence>
<dbReference type="Pfam" id="PF02771">
    <property type="entry name" value="Acyl-CoA_dh_N"/>
    <property type="match status" value="1"/>
</dbReference>
<dbReference type="InterPro" id="IPR006091">
    <property type="entry name" value="Acyl-CoA_Oxase/DH_mid-dom"/>
</dbReference>
<evidence type="ECO:0000256" key="3">
    <source>
        <dbReference type="ARBA" id="ARBA00022630"/>
    </source>
</evidence>
<proteinExistence type="inferred from homology"/>
<name>A0A919A5B5_9ACTN</name>
<dbReference type="GO" id="GO:0005737">
    <property type="term" value="C:cytoplasm"/>
    <property type="evidence" value="ECO:0007669"/>
    <property type="project" value="TreeGrafter"/>
</dbReference>
<feature type="domain" description="Acyl-CoA dehydrogenase/oxidase N-terminal" evidence="9">
    <location>
        <begin position="10"/>
        <end position="120"/>
    </location>
</feature>
<dbReference type="FunFam" id="2.40.110.10:FF:000002">
    <property type="entry name" value="Acyl-CoA dehydrogenase fadE12"/>
    <property type="match status" value="1"/>
</dbReference>
<dbReference type="Pfam" id="PF02770">
    <property type="entry name" value="Acyl-CoA_dh_M"/>
    <property type="match status" value="1"/>
</dbReference>
<dbReference type="SUPFAM" id="SSF47203">
    <property type="entry name" value="Acyl-CoA dehydrogenase C-terminal domain-like"/>
    <property type="match status" value="1"/>
</dbReference>
<evidence type="ECO:0000259" key="8">
    <source>
        <dbReference type="Pfam" id="PF02770"/>
    </source>
</evidence>
<evidence type="ECO:0000256" key="4">
    <source>
        <dbReference type="ARBA" id="ARBA00022827"/>
    </source>
</evidence>
<dbReference type="InterPro" id="IPR036250">
    <property type="entry name" value="AcylCo_DH-like_C"/>
</dbReference>
<dbReference type="GO" id="GO:0033539">
    <property type="term" value="P:fatty acid beta-oxidation using acyl-CoA dehydrogenase"/>
    <property type="evidence" value="ECO:0007669"/>
    <property type="project" value="TreeGrafter"/>
</dbReference>
<gene>
    <name evidence="10" type="ORF">GCM10018785_64160</name>
</gene>
<reference evidence="10" key="1">
    <citation type="journal article" date="2014" name="Int. J. Syst. Evol. Microbiol.">
        <title>Complete genome sequence of Corynebacterium casei LMG S-19264T (=DSM 44701T), isolated from a smear-ripened cheese.</title>
        <authorList>
            <consortium name="US DOE Joint Genome Institute (JGI-PGF)"/>
            <person name="Walter F."/>
            <person name="Albersmeier A."/>
            <person name="Kalinowski J."/>
            <person name="Ruckert C."/>
        </authorList>
    </citation>
    <scope>NUCLEOTIDE SEQUENCE</scope>
    <source>
        <strain evidence="10">JCM 4784</strain>
    </source>
</reference>
<comment type="cofactor">
    <cofactor evidence="1 6">
        <name>FAD</name>
        <dbReference type="ChEBI" id="CHEBI:57692"/>
    </cofactor>
</comment>
<dbReference type="PIRSF" id="PIRSF016578">
    <property type="entry name" value="HsaA"/>
    <property type="match status" value="1"/>
</dbReference>
<evidence type="ECO:0000256" key="2">
    <source>
        <dbReference type="ARBA" id="ARBA00009347"/>
    </source>
</evidence>
<dbReference type="InterPro" id="IPR046373">
    <property type="entry name" value="Acyl-CoA_Oxase/DH_mid-dom_sf"/>
</dbReference>
<dbReference type="GO" id="GO:0050660">
    <property type="term" value="F:flavin adenine dinucleotide binding"/>
    <property type="evidence" value="ECO:0007669"/>
    <property type="project" value="InterPro"/>
</dbReference>
<feature type="domain" description="Acyl-CoA dehydrogenase/oxidase C-terminal" evidence="7">
    <location>
        <begin position="236"/>
        <end position="378"/>
    </location>
</feature>
<sequence length="391" mass="41674">MTSVSTVLETEEHTALRAAVAALGRRYGRDYLTRVVREGTHPDALWADAAKLGYLGVNLPEEYGGGGGGIAELSLVLEELGAAGCPLLMMVVSPAICGTVIARFGTEEQKRRWLPGLADGSRTMAFGITEPDAGSNSHRITTTARRDPATGDWLLTGRKVFISGVDIADATLIVGRTEDARTGRLKPCLFIVDRDAPGFTRRPIEMELKAAEKQFELVLDDVRLPADALVGDEDAGLLQLFAGLNPERIMTAAFSLGMGRYALARAVEYAKERAVWKTPIGAHQAIAHPLAQCHVDLELAGLMTRKAARLYDAGDDVAAGEAANMAKLAAADACVRAVDQAVHTLGGNGLTAEYGLASLIVASRVARIAPVSREMILNYVSHQTLGLPKSY</sequence>
<dbReference type="FunFam" id="1.20.140.10:FF:000012">
    <property type="entry name" value="Acyl-CoA dehydrogenase fadE12"/>
    <property type="match status" value="1"/>
</dbReference>
<evidence type="ECO:0000256" key="1">
    <source>
        <dbReference type="ARBA" id="ARBA00001974"/>
    </source>
</evidence>
<dbReference type="InterPro" id="IPR013786">
    <property type="entry name" value="AcylCoA_DH/ox_N"/>
</dbReference>
<evidence type="ECO:0000259" key="9">
    <source>
        <dbReference type="Pfam" id="PF02771"/>
    </source>
</evidence>
<dbReference type="CDD" id="cd00567">
    <property type="entry name" value="ACAD"/>
    <property type="match status" value="1"/>
</dbReference>
<comment type="caution">
    <text evidence="10">The sequence shown here is derived from an EMBL/GenBank/DDBJ whole genome shotgun (WGS) entry which is preliminary data.</text>
</comment>
<keyword evidence="5 6" id="KW-0560">Oxidoreductase</keyword>
<evidence type="ECO:0000256" key="5">
    <source>
        <dbReference type="ARBA" id="ARBA00023002"/>
    </source>
</evidence>
<dbReference type="PANTHER" id="PTHR48083">
    <property type="entry name" value="MEDIUM-CHAIN SPECIFIC ACYL-COA DEHYDROGENASE, MITOCHONDRIAL-RELATED"/>
    <property type="match status" value="1"/>
</dbReference>
<protein>
    <submittedName>
        <fullName evidence="10">Acyl-CoA dehydrogenase</fullName>
    </submittedName>
</protein>
<dbReference type="EMBL" id="BNBT01000153">
    <property type="protein sequence ID" value="GHE87846.1"/>
    <property type="molecule type" value="Genomic_DNA"/>
</dbReference>
<dbReference type="RefSeq" id="WP_190139652.1">
    <property type="nucleotide sequence ID" value="NZ_BNBT01000153.1"/>
</dbReference>
<accession>A0A919A5B5</accession>
<comment type="similarity">
    <text evidence="2 6">Belongs to the acyl-CoA dehydrogenase family.</text>
</comment>
<dbReference type="AlphaFoldDB" id="A0A919A5B5"/>
<dbReference type="Gene3D" id="2.40.110.10">
    <property type="entry name" value="Butyryl-CoA Dehydrogenase, subunit A, domain 2"/>
    <property type="match status" value="1"/>
</dbReference>
<dbReference type="InterPro" id="IPR050741">
    <property type="entry name" value="Acyl-CoA_dehydrogenase"/>
</dbReference>
<keyword evidence="11" id="KW-1185">Reference proteome</keyword>